<evidence type="ECO:0000313" key="6">
    <source>
        <dbReference type="EMBL" id="GAA1383649.1"/>
    </source>
</evidence>
<dbReference type="SUPFAM" id="SSF46785">
    <property type="entry name" value="Winged helix' DNA-binding domain"/>
    <property type="match status" value="1"/>
</dbReference>
<evidence type="ECO:0000256" key="2">
    <source>
        <dbReference type="ARBA" id="ARBA00023125"/>
    </source>
</evidence>
<evidence type="ECO:0000313" key="7">
    <source>
        <dbReference type="Proteomes" id="UP001499863"/>
    </source>
</evidence>
<name>A0ABP4IC16_9ACTN</name>
<protein>
    <submittedName>
        <fullName evidence="6">Lrp/AsnC family transcriptional regulator</fullName>
    </submittedName>
</protein>
<dbReference type="InterPro" id="IPR019887">
    <property type="entry name" value="Tscrpt_reg_AsnC/Lrp_C"/>
</dbReference>
<dbReference type="SMART" id="SM00344">
    <property type="entry name" value="HTH_ASNC"/>
    <property type="match status" value="1"/>
</dbReference>
<feature type="domain" description="HTH asnC-type" evidence="5">
    <location>
        <begin position="40"/>
        <end position="101"/>
    </location>
</feature>
<dbReference type="EMBL" id="BAAAKJ010000020">
    <property type="protein sequence ID" value="GAA1383649.1"/>
    <property type="molecule type" value="Genomic_DNA"/>
</dbReference>
<dbReference type="InterPro" id="IPR000485">
    <property type="entry name" value="AsnC-type_HTH_dom"/>
</dbReference>
<dbReference type="Proteomes" id="UP001499863">
    <property type="component" value="Unassembled WGS sequence"/>
</dbReference>
<dbReference type="InterPro" id="IPR011008">
    <property type="entry name" value="Dimeric_a/b-barrel"/>
</dbReference>
<dbReference type="InterPro" id="IPR036390">
    <property type="entry name" value="WH_DNA-bd_sf"/>
</dbReference>
<sequence length="192" mass="19963">MPPAHAASSPGAPGSSNSPTGHGHSVAPGGGPAGSTNDAIDVLDGRLIRLLAEEPRIGVLECSRRLQVARGTVQARLDRLQARGVIGGFGPEVDAAALGYPVTAFATLEISQGQGMDVREHLAAVPEVLELHTITGRGDMMVRIVARSNADLQRVIDRVVGFDGIVRSSTAIALENPVPYRILPLVDQAAAE</sequence>
<organism evidence="6 7">
    <name type="scientific">Kitasatospora putterlickiae</name>
    <dbReference type="NCBI Taxonomy" id="221725"/>
    <lineage>
        <taxon>Bacteria</taxon>
        <taxon>Bacillati</taxon>
        <taxon>Actinomycetota</taxon>
        <taxon>Actinomycetes</taxon>
        <taxon>Kitasatosporales</taxon>
        <taxon>Streptomycetaceae</taxon>
        <taxon>Kitasatospora</taxon>
    </lineage>
</organism>
<dbReference type="PANTHER" id="PTHR30154">
    <property type="entry name" value="LEUCINE-RESPONSIVE REGULATORY PROTEIN"/>
    <property type="match status" value="1"/>
</dbReference>
<evidence type="ECO:0000256" key="3">
    <source>
        <dbReference type="ARBA" id="ARBA00023163"/>
    </source>
</evidence>
<keyword evidence="2" id="KW-0238">DNA-binding</keyword>
<dbReference type="PRINTS" id="PR00033">
    <property type="entry name" value="HTHASNC"/>
</dbReference>
<dbReference type="Pfam" id="PF13404">
    <property type="entry name" value="HTH_AsnC-type"/>
    <property type="match status" value="1"/>
</dbReference>
<dbReference type="PANTHER" id="PTHR30154:SF34">
    <property type="entry name" value="TRANSCRIPTIONAL REGULATOR AZLB"/>
    <property type="match status" value="1"/>
</dbReference>
<keyword evidence="3" id="KW-0804">Transcription</keyword>
<comment type="caution">
    <text evidence="6">The sequence shown here is derived from an EMBL/GenBank/DDBJ whole genome shotgun (WGS) entry which is preliminary data.</text>
</comment>
<feature type="compositionally biased region" description="Low complexity" evidence="4">
    <location>
        <begin position="1"/>
        <end position="19"/>
    </location>
</feature>
<dbReference type="Gene3D" id="3.30.70.920">
    <property type="match status" value="1"/>
</dbReference>
<dbReference type="Pfam" id="PF01037">
    <property type="entry name" value="AsnC_trans_reg"/>
    <property type="match status" value="1"/>
</dbReference>
<keyword evidence="1" id="KW-0805">Transcription regulation</keyword>
<dbReference type="Gene3D" id="1.10.10.10">
    <property type="entry name" value="Winged helix-like DNA-binding domain superfamily/Winged helix DNA-binding domain"/>
    <property type="match status" value="1"/>
</dbReference>
<reference evidence="7" key="1">
    <citation type="journal article" date="2019" name="Int. J. Syst. Evol. Microbiol.">
        <title>The Global Catalogue of Microorganisms (GCM) 10K type strain sequencing project: providing services to taxonomists for standard genome sequencing and annotation.</title>
        <authorList>
            <consortium name="The Broad Institute Genomics Platform"/>
            <consortium name="The Broad Institute Genome Sequencing Center for Infectious Disease"/>
            <person name="Wu L."/>
            <person name="Ma J."/>
        </authorList>
    </citation>
    <scope>NUCLEOTIDE SEQUENCE [LARGE SCALE GENOMIC DNA]</scope>
    <source>
        <strain evidence="7">JCM 12393</strain>
    </source>
</reference>
<dbReference type="PROSITE" id="PS50956">
    <property type="entry name" value="HTH_ASNC_2"/>
    <property type="match status" value="1"/>
</dbReference>
<dbReference type="SUPFAM" id="SSF54909">
    <property type="entry name" value="Dimeric alpha+beta barrel"/>
    <property type="match status" value="1"/>
</dbReference>
<evidence type="ECO:0000256" key="4">
    <source>
        <dbReference type="SAM" id="MobiDB-lite"/>
    </source>
</evidence>
<gene>
    <name evidence="6" type="ORF">GCM10009639_04180</name>
</gene>
<dbReference type="InterPro" id="IPR019888">
    <property type="entry name" value="Tscrpt_reg_AsnC-like"/>
</dbReference>
<proteinExistence type="predicted"/>
<evidence type="ECO:0000259" key="5">
    <source>
        <dbReference type="PROSITE" id="PS50956"/>
    </source>
</evidence>
<evidence type="ECO:0000256" key="1">
    <source>
        <dbReference type="ARBA" id="ARBA00023015"/>
    </source>
</evidence>
<dbReference type="InterPro" id="IPR036388">
    <property type="entry name" value="WH-like_DNA-bd_sf"/>
</dbReference>
<accession>A0ABP4IC16</accession>
<keyword evidence="7" id="KW-1185">Reference proteome</keyword>
<feature type="region of interest" description="Disordered" evidence="4">
    <location>
        <begin position="1"/>
        <end position="38"/>
    </location>
</feature>
<dbReference type="RefSeq" id="WP_344324664.1">
    <property type="nucleotide sequence ID" value="NZ_BAAAKJ010000020.1"/>
</dbReference>